<accession>A0A923SBI8</accession>
<evidence type="ECO:0000313" key="2">
    <source>
        <dbReference type="Proteomes" id="UP000608513"/>
    </source>
</evidence>
<dbReference type="NCBIfam" id="NF005403">
    <property type="entry name" value="PRK06953.1"/>
    <property type="match status" value="1"/>
</dbReference>
<dbReference type="PANTHER" id="PTHR45458">
    <property type="entry name" value="SHORT-CHAIN DEHYDROGENASE/REDUCTASE SDR"/>
    <property type="match status" value="1"/>
</dbReference>
<protein>
    <submittedName>
        <fullName evidence="1">SDR family oxidoreductase</fullName>
    </submittedName>
</protein>
<dbReference type="InterPro" id="IPR052184">
    <property type="entry name" value="SDR_enzymes"/>
</dbReference>
<evidence type="ECO:0000313" key="1">
    <source>
        <dbReference type="EMBL" id="MBC5783941.1"/>
    </source>
</evidence>
<dbReference type="SUPFAM" id="SSF51735">
    <property type="entry name" value="NAD(P)-binding Rossmann-fold domains"/>
    <property type="match status" value="1"/>
</dbReference>
<dbReference type="EMBL" id="JACORT010000005">
    <property type="protein sequence ID" value="MBC5783941.1"/>
    <property type="molecule type" value="Genomic_DNA"/>
</dbReference>
<gene>
    <name evidence="1" type="ORF">H8N03_13375</name>
</gene>
<sequence>MNILVIGASRGIGLEFVRQYREAKHTVIATARDAEGLARIEALGAKALKVDVADPASVSGLGWQLDGEKIDLALYVAGVMSRGDAKQPPSRDDFDRVMRTNVWGAMQAIVQVAPLVEAARGQFAFVSSQMGHIAGVESSYSWVYRASKAALNMAVAAAQPDYPHASFVVVSPGWVQTDMGGAGAPLTVDASVDWMRHSLDQQQRKHRHVPFINYDGSPFKGW</sequence>
<proteinExistence type="predicted"/>
<dbReference type="RefSeq" id="WP_187076691.1">
    <property type="nucleotide sequence ID" value="NZ_JACORT010000005.1"/>
</dbReference>
<dbReference type="Gene3D" id="3.40.50.720">
    <property type="entry name" value="NAD(P)-binding Rossmann-like Domain"/>
    <property type="match status" value="1"/>
</dbReference>
<dbReference type="InterPro" id="IPR036291">
    <property type="entry name" value="NAD(P)-bd_dom_sf"/>
</dbReference>
<dbReference type="Proteomes" id="UP000608513">
    <property type="component" value="Unassembled WGS sequence"/>
</dbReference>
<reference evidence="1" key="1">
    <citation type="submission" date="2020-08" db="EMBL/GenBank/DDBJ databases">
        <title>Ramlibacter sp. USB13 16S ribosomal RNA gene genome sequencing and assembly.</title>
        <authorList>
            <person name="Kang M."/>
        </authorList>
    </citation>
    <scope>NUCLEOTIDE SEQUENCE</scope>
    <source>
        <strain evidence="1">USB13</strain>
    </source>
</reference>
<organism evidence="1 2">
    <name type="scientific">Ramlibacter cellulosilyticus</name>
    <dbReference type="NCBI Taxonomy" id="2764187"/>
    <lineage>
        <taxon>Bacteria</taxon>
        <taxon>Pseudomonadati</taxon>
        <taxon>Pseudomonadota</taxon>
        <taxon>Betaproteobacteria</taxon>
        <taxon>Burkholderiales</taxon>
        <taxon>Comamonadaceae</taxon>
        <taxon>Ramlibacter</taxon>
    </lineage>
</organism>
<dbReference type="AlphaFoldDB" id="A0A923SBI8"/>
<dbReference type="Pfam" id="PF00106">
    <property type="entry name" value="adh_short"/>
    <property type="match status" value="1"/>
</dbReference>
<keyword evidence="2" id="KW-1185">Reference proteome</keyword>
<name>A0A923SBI8_9BURK</name>
<comment type="caution">
    <text evidence="1">The sequence shown here is derived from an EMBL/GenBank/DDBJ whole genome shotgun (WGS) entry which is preliminary data.</text>
</comment>
<dbReference type="GO" id="GO:0016616">
    <property type="term" value="F:oxidoreductase activity, acting on the CH-OH group of donors, NAD or NADP as acceptor"/>
    <property type="evidence" value="ECO:0007669"/>
    <property type="project" value="TreeGrafter"/>
</dbReference>
<dbReference type="InterPro" id="IPR002347">
    <property type="entry name" value="SDR_fam"/>
</dbReference>
<dbReference type="PANTHER" id="PTHR45458:SF1">
    <property type="entry name" value="SHORT CHAIN DEHYDROGENASE"/>
    <property type="match status" value="1"/>
</dbReference>
<dbReference type="PRINTS" id="PR00081">
    <property type="entry name" value="GDHRDH"/>
</dbReference>